<dbReference type="OrthoDB" id="9788370at2"/>
<keyword evidence="2" id="KW-1185">Reference proteome</keyword>
<proteinExistence type="predicted"/>
<accession>A0A7I7SEJ3</accession>
<comment type="caution">
    <text evidence="1">The sequence shown here is derived from an EMBL/GenBank/DDBJ whole genome shotgun (WGS) entry which is preliminary data.</text>
</comment>
<evidence type="ECO:0000313" key="1">
    <source>
        <dbReference type="EMBL" id="OSC34336.1"/>
    </source>
</evidence>
<dbReference type="Gene3D" id="3.60.15.10">
    <property type="entry name" value="Ribonuclease Z/Hydroxyacylglutathione hydrolase-like"/>
    <property type="match status" value="1"/>
</dbReference>
<evidence type="ECO:0000313" key="2">
    <source>
        <dbReference type="Proteomes" id="UP000193577"/>
    </source>
</evidence>
<reference evidence="1 2" key="1">
    <citation type="submission" date="2017-04" db="EMBL/GenBank/DDBJ databases">
        <title>The new phylogeny of genus Mycobacterium.</title>
        <authorList>
            <person name="Tortoli E."/>
            <person name="Trovato A."/>
            <person name="Cirillo D.M."/>
        </authorList>
    </citation>
    <scope>NUCLEOTIDE SEQUENCE [LARGE SCALE GENOMIC DNA]</scope>
    <source>
        <strain evidence="1 2">KCTC 19819</strain>
    </source>
</reference>
<protein>
    <submittedName>
        <fullName evidence="1">Uncharacterized protein</fullName>
    </submittedName>
</protein>
<dbReference type="InterPro" id="IPR001279">
    <property type="entry name" value="Metallo-B-lactamas"/>
</dbReference>
<dbReference type="PANTHER" id="PTHR42663">
    <property type="entry name" value="HYDROLASE C777.06C-RELATED-RELATED"/>
    <property type="match status" value="1"/>
</dbReference>
<gene>
    <name evidence="1" type="ORF">B8W67_07285</name>
</gene>
<dbReference type="PANTHER" id="PTHR42663:SF6">
    <property type="entry name" value="HYDROLASE C777.06C-RELATED"/>
    <property type="match status" value="1"/>
</dbReference>
<dbReference type="Proteomes" id="UP000193577">
    <property type="component" value="Unassembled WGS sequence"/>
</dbReference>
<dbReference type="SUPFAM" id="SSF56281">
    <property type="entry name" value="Metallo-hydrolase/oxidoreductase"/>
    <property type="match status" value="1"/>
</dbReference>
<organism evidence="1 2">
    <name type="scientific">Mycolicibacillus koreensis</name>
    <dbReference type="NCBI Taxonomy" id="1069220"/>
    <lineage>
        <taxon>Bacteria</taxon>
        <taxon>Bacillati</taxon>
        <taxon>Actinomycetota</taxon>
        <taxon>Actinomycetes</taxon>
        <taxon>Mycobacteriales</taxon>
        <taxon>Mycobacteriaceae</taxon>
        <taxon>Mycolicibacillus</taxon>
    </lineage>
</organism>
<dbReference type="Pfam" id="PF12706">
    <property type="entry name" value="Lactamase_B_2"/>
    <property type="match status" value="1"/>
</dbReference>
<dbReference type="SMART" id="SM00849">
    <property type="entry name" value="Lactamase_B"/>
    <property type="match status" value="1"/>
</dbReference>
<dbReference type="EMBL" id="NCXO01000011">
    <property type="protein sequence ID" value="OSC34336.1"/>
    <property type="molecule type" value="Genomic_DNA"/>
</dbReference>
<sequence length="282" mass="29590">MEILLLGTGSADGWPNPFCDCGSCAAAAAAGEIRGQTAALLDDVLLIDCGTDVPRAAARHRAPLAGVRHLLITHAHFDHIGPGALLMRHWTQTTEPLHVWGPPSALAQCRPWVEETNPIRFHPLAPGDSVELDGYRVAALQADHAREFGGEALLYDVAAISDITDGTAAGRILWATDTGPLPAVTLQAVRDAAYDAVFLEETFGTFTDHGTQHHDLPAFAATVEALRRRGAVVEGTDVVAVHLGHHNPPDLAARLAACGARAGVDGETVKAGQGPATKSTQS</sequence>
<dbReference type="AlphaFoldDB" id="A0A7I7SEJ3"/>
<name>A0A7I7SEJ3_9MYCO</name>
<dbReference type="RefSeq" id="WP_085303217.1">
    <property type="nucleotide sequence ID" value="NZ_AP022594.1"/>
</dbReference>
<dbReference type="InterPro" id="IPR036866">
    <property type="entry name" value="RibonucZ/Hydroxyglut_hydro"/>
</dbReference>